<dbReference type="GO" id="GO:0005739">
    <property type="term" value="C:mitochondrion"/>
    <property type="evidence" value="ECO:0007669"/>
    <property type="project" value="TreeGrafter"/>
</dbReference>
<dbReference type="GO" id="GO:0043066">
    <property type="term" value="P:negative regulation of apoptotic process"/>
    <property type="evidence" value="ECO:0007669"/>
    <property type="project" value="InterPro"/>
</dbReference>
<dbReference type="InterPro" id="IPR017248">
    <property type="entry name" value="HAX-1"/>
</dbReference>
<dbReference type="PANTHER" id="PTHR14938:SF2">
    <property type="entry name" value="HCLS1-ASSOCIATED PROTEIN X-1"/>
    <property type="match status" value="1"/>
</dbReference>
<dbReference type="GO" id="GO:0030833">
    <property type="term" value="P:regulation of actin filament polymerization"/>
    <property type="evidence" value="ECO:0007669"/>
    <property type="project" value="TreeGrafter"/>
</dbReference>
<evidence type="ECO:0000256" key="1">
    <source>
        <dbReference type="SAM" id="MobiDB-lite"/>
    </source>
</evidence>
<sequence>MSVFDLFREFFGLPRGQYGGHGRREPFFDGMTHDEDDDEDAVFLYDDTSRPGEEDLLDESFRFGFSLGPSGVRIHEPPVFGQMFREMELILEGLGRFGGDAFSSGFPSIEAPPHEGTDERRSRGGGDRDSGNSLRDFMLKSPDNSPHSPPSVSPKDGNSSSPEPPSFPKSPFHYRSPFSTFKDIWGDGPRRKDEEKKEDGDLDSQVSSGGLDQILTPAPSQPKTRSFFQSVTVTKVVKPDGSVEERRTVRDGQGNEETTVTRSGPGVQEGPQDQPGPLIPGQLSHSLLLNRHPLFIHRLYYICFDHKNKCWLFAVL</sequence>
<evidence type="ECO:0000313" key="2">
    <source>
        <dbReference type="Ensembl" id="ENSAMXP00005057691.1"/>
    </source>
</evidence>
<dbReference type="Proteomes" id="UP000694621">
    <property type="component" value="Unplaced"/>
</dbReference>
<feature type="region of interest" description="Disordered" evidence="1">
    <location>
        <begin position="102"/>
        <end position="227"/>
    </location>
</feature>
<dbReference type="GO" id="GO:0016529">
    <property type="term" value="C:sarcoplasmic reticulum"/>
    <property type="evidence" value="ECO:0007669"/>
    <property type="project" value="TreeGrafter"/>
</dbReference>
<accession>A0A8B9LUD9</accession>
<dbReference type="GO" id="GO:0015629">
    <property type="term" value="C:actin cytoskeleton"/>
    <property type="evidence" value="ECO:0007669"/>
    <property type="project" value="TreeGrafter"/>
</dbReference>
<feature type="region of interest" description="Disordered" evidence="1">
    <location>
        <begin position="239"/>
        <end position="278"/>
    </location>
</feature>
<dbReference type="GO" id="GO:0016324">
    <property type="term" value="C:apical plasma membrane"/>
    <property type="evidence" value="ECO:0007669"/>
    <property type="project" value="TreeGrafter"/>
</dbReference>
<evidence type="ECO:0000313" key="3">
    <source>
        <dbReference type="Proteomes" id="UP000694621"/>
    </source>
</evidence>
<dbReference type="AlphaFoldDB" id="A0A8B9LUD9"/>
<feature type="compositionally biased region" description="Basic and acidic residues" evidence="1">
    <location>
        <begin position="112"/>
        <end position="130"/>
    </location>
</feature>
<dbReference type="PIRSF" id="PIRSF037634">
    <property type="entry name" value="HS1-associating_X-1"/>
    <property type="match status" value="1"/>
</dbReference>
<name>A0A8B9LUD9_ASTMX</name>
<feature type="compositionally biased region" description="Basic and acidic residues" evidence="1">
    <location>
        <begin position="239"/>
        <end position="250"/>
    </location>
</feature>
<organism evidence="2 3">
    <name type="scientific">Astyanax mexicanus</name>
    <name type="common">Blind cave fish</name>
    <name type="synonym">Astyanax fasciatus mexicanus</name>
    <dbReference type="NCBI Taxonomy" id="7994"/>
    <lineage>
        <taxon>Eukaryota</taxon>
        <taxon>Metazoa</taxon>
        <taxon>Chordata</taxon>
        <taxon>Craniata</taxon>
        <taxon>Vertebrata</taxon>
        <taxon>Euteleostomi</taxon>
        <taxon>Actinopterygii</taxon>
        <taxon>Neopterygii</taxon>
        <taxon>Teleostei</taxon>
        <taxon>Ostariophysi</taxon>
        <taxon>Characiformes</taxon>
        <taxon>Characoidei</taxon>
        <taxon>Acestrorhamphidae</taxon>
        <taxon>Acestrorhamphinae</taxon>
        <taxon>Astyanax</taxon>
    </lineage>
</organism>
<dbReference type="Ensembl" id="ENSAMXT00005062327.1">
    <property type="protein sequence ID" value="ENSAMXP00005057691.1"/>
    <property type="gene ID" value="ENSAMXG00005025456.1"/>
</dbReference>
<dbReference type="GO" id="GO:0030136">
    <property type="term" value="C:clathrin-coated vesicle"/>
    <property type="evidence" value="ECO:0007669"/>
    <property type="project" value="TreeGrafter"/>
</dbReference>
<proteinExistence type="predicted"/>
<feature type="compositionally biased region" description="Basic and acidic residues" evidence="1">
    <location>
        <begin position="184"/>
        <end position="199"/>
    </location>
</feature>
<dbReference type="PANTHER" id="PTHR14938">
    <property type="entry name" value="HCLS1-ASSOCIATED PROTEIN X-1"/>
    <property type="match status" value="1"/>
</dbReference>
<protein>
    <submittedName>
        <fullName evidence="2">HCLS1 associated protein X-1</fullName>
    </submittedName>
</protein>
<reference evidence="2" key="1">
    <citation type="submission" date="2025-08" db="UniProtKB">
        <authorList>
            <consortium name="Ensembl"/>
        </authorList>
    </citation>
    <scope>IDENTIFICATION</scope>
</reference>